<evidence type="ECO:0000313" key="4">
    <source>
        <dbReference type="EMBL" id="GAA3142214.1"/>
    </source>
</evidence>
<dbReference type="SUPFAM" id="SSF55874">
    <property type="entry name" value="ATPase domain of HSP90 chaperone/DNA topoisomerase II/histidine kinase"/>
    <property type="match status" value="1"/>
</dbReference>
<keyword evidence="1" id="KW-0808">Transferase</keyword>
<protein>
    <submittedName>
        <fullName evidence="4">ATP-binding protein</fullName>
    </submittedName>
</protein>
<accession>A0ABP6NAU8</accession>
<feature type="compositionally biased region" description="Basic and acidic residues" evidence="2">
    <location>
        <begin position="94"/>
        <end position="109"/>
    </location>
</feature>
<keyword evidence="5" id="KW-1185">Reference proteome</keyword>
<proteinExistence type="predicted"/>
<dbReference type="InterPro" id="IPR003594">
    <property type="entry name" value="HATPase_dom"/>
</dbReference>
<comment type="caution">
    <text evidence="4">The sequence shown here is derived from an EMBL/GenBank/DDBJ whole genome shotgun (WGS) entry which is preliminary data.</text>
</comment>
<dbReference type="Proteomes" id="UP001500893">
    <property type="component" value="Unassembled WGS sequence"/>
</dbReference>
<dbReference type="EMBL" id="BAAAVM010000037">
    <property type="protein sequence ID" value="GAA3142214.1"/>
    <property type="molecule type" value="Genomic_DNA"/>
</dbReference>
<keyword evidence="4" id="KW-0067">ATP-binding</keyword>
<reference evidence="5" key="1">
    <citation type="journal article" date="2019" name="Int. J. Syst. Evol. Microbiol.">
        <title>The Global Catalogue of Microorganisms (GCM) 10K type strain sequencing project: providing services to taxonomists for standard genome sequencing and annotation.</title>
        <authorList>
            <consortium name="The Broad Institute Genomics Platform"/>
            <consortium name="The Broad Institute Genome Sequencing Center for Infectious Disease"/>
            <person name="Wu L."/>
            <person name="Ma J."/>
        </authorList>
    </citation>
    <scope>NUCLEOTIDE SEQUENCE [LARGE SCALE GENOMIC DNA]</scope>
    <source>
        <strain evidence="5">JCM 11574</strain>
    </source>
</reference>
<sequence length="147" mass="15919">MVIPLSNQAPDEQDRTAAWHYGAVWDTHGTSVTDARHAVRTLLAQAGHPPGHRPSQDAQLVVSELVTNALRHAPGPGGLLLELTTDPALLRITVRDGSPRPPQPRDRNPHRIGGHGLQLITRLCGRFHTVLLGQGKHVVAELGLRPL</sequence>
<feature type="domain" description="Histidine kinase/HSP90-like ATPase" evidence="3">
    <location>
        <begin position="31"/>
        <end position="129"/>
    </location>
</feature>
<dbReference type="RefSeq" id="WP_345051630.1">
    <property type="nucleotide sequence ID" value="NZ_BAAAVM010000037.1"/>
</dbReference>
<keyword evidence="4" id="KW-0547">Nucleotide-binding</keyword>
<evidence type="ECO:0000259" key="3">
    <source>
        <dbReference type="Pfam" id="PF13581"/>
    </source>
</evidence>
<dbReference type="PANTHER" id="PTHR35526">
    <property type="entry name" value="ANTI-SIGMA-F FACTOR RSBW-RELATED"/>
    <property type="match status" value="1"/>
</dbReference>
<feature type="region of interest" description="Disordered" evidence="2">
    <location>
        <begin position="94"/>
        <end position="113"/>
    </location>
</feature>
<keyword evidence="1" id="KW-0723">Serine/threonine-protein kinase</keyword>
<evidence type="ECO:0000256" key="2">
    <source>
        <dbReference type="SAM" id="MobiDB-lite"/>
    </source>
</evidence>
<dbReference type="Pfam" id="PF13581">
    <property type="entry name" value="HATPase_c_2"/>
    <property type="match status" value="1"/>
</dbReference>
<organism evidence="4 5">
    <name type="scientific">Streptomyces rameus</name>
    <dbReference type="NCBI Taxonomy" id="68261"/>
    <lineage>
        <taxon>Bacteria</taxon>
        <taxon>Bacillati</taxon>
        <taxon>Actinomycetota</taxon>
        <taxon>Actinomycetes</taxon>
        <taxon>Kitasatosporales</taxon>
        <taxon>Streptomycetaceae</taxon>
        <taxon>Streptomyces</taxon>
    </lineage>
</organism>
<dbReference type="Gene3D" id="3.30.565.10">
    <property type="entry name" value="Histidine kinase-like ATPase, C-terminal domain"/>
    <property type="match status" value="1"/>
</dbReference>
<gene>
    <name evidence="4" type="ORF">GCM10010521_31090</name>
</gene>
<dbReference type="CDD" id="cd16936">
    <property type="entry name" value="HATPase_RsbW-like"/>
    <property type="match status" value="1"/>
</dbReference>
<dbReference type="PANTHER" id="PTHR35526:SF3">
    <property type="entry name" value="ANTI-SIGMA-F FACTOR RSBW"/>
    <property type="match status" value="1"/>
</dbReference>
<evidence type="ECO:0000256" key="1">
    <source>
        <dbReference type="ARBA" id="ARBA00022527"/>
    </source>
</evidence>
<dbReference type="InterPro" id="IPR036890">
    <property type="entry name" value="HATPase_C_sf"/>
</dbReference>
<name>A0ABP6NAU8_9ACTN</name>
<dbReference type="InterPro" id="IPR050267">
    <property type="entry name" value="Anti-sigma-factor_SerPK"/>
</dbReference>
<evidence type="ECO:0000313" key="5">
    <source>
        <dbReference type="Proteomes" id="UP001500893"/>
    </source>
</evidence>
<keyword evidence="1" id="KW-0418">Kinase</keyword>
<dbReference type="GO" id="GO:0005524">
    <property type="term" value="F:ATP binding"/>
    <property type="evidence" value="ECO:0007669"/>
    <property type="project" value="UniProtKB-KW"/>
</dbReference>